<evidence type="ECO:0000256" key="3">
    <source>
        <dbReference type="ARBA" id="ARBA00022692"/>
    </source>
</evidence>
<proteinExistence type="inferred from homology"/>
<comment type="similarity">
    <text evidence="11">Belongs to the CD300 family.</text>
</comment>
<dbReference type="GO" id="GO:0005886">
    <property type="term" value="C:plasma membrane"/>
    <property type="evidence" value="ECO:0007669"/>
    <property type="project" value="UniProtKB-SubCell"/>
</dbReference>
<protein>
    <submittedName>
        <fullName evidence="16">CD300 molecule like family member f</fullName>
    </submittedName>
</protein>
<gene>
    <name evidence="16" type="primary">CD300LF</name>
</gene>
<dbReference type="HOGENOM" id="CLU_051023_4_0_1"/>
<keyword evidence="10" id="KW-0393">Immunoglobulin domain</keyword>
<comment type="subcellular location">
    <subcellularLocation>
        <location evidence="1">Cell membrane</location>
        <topology evidence="1">Single-pass type I membrane protein</topology>
    </subcellularLocation>
</comment>
<feature type="transmembrane region" description="Helical" evidence="13">
    <location>
        <begin position="157"/>
        <end position="178"/>
    </location>
</feature>
<dbReference type="SMART" id="SM00409">
    <property type="entry name" value="IG"/>
    <property type="match status" value="1"/>
</dbReference>
<dbReference type="Ensembl" id="ENSCJAT00000028930.3">
    <property type="protein sequence ID" value="ENSCJAP00000027368.3"/>
    <property type="gene ID" value="ENSCJAG00000014849.5"/>
</dbReference>
<reference evidence="16" key="1">
    <citation type="submission" date="2009-03" db="EMBL/GenBank/DDBJ databases">
        <authorList>
            <person name="Warren W."/>
            <person name="Ye L."/>
            <person name="Minx P."/>
            <person name="Worley K."/>
            <person name="Gibbs R."/>
            <person name="Wilson R.K."/>
        </authorList>
    </citation>
    <scope>NUCLEOTIDE SEQUENCE [LARGE SCALE GENOMIC DNA]</scope>
</reference>
<keyword evidence="6 13" id="KW-1133">Transmembrane helix</keyword>
<keyword evidence="17" id="KW-1185">Reference proteome</keyword>
<evidence type="ECO:0000256" key="10">
    <source>
        <dbReference type="ARBA" id="ARBA00023319"/>
    </source>
</evidence>
<dbReference type="GO" id="GO:0035666">
    <property type="term" value="P:TRIF-dependent toll-like receptor signaling pathway"/>
    <property type="evidence" value="ECO:0007669"/>
    <property type="project" value="Ensembl"/>
</dbReference>
<keyword evidence="7 13" id="KW-0472">Membrane</keyword>
<evidence type="ECO:0000256" key="12">
    <source>
        <dbReference type="SAM" id="MobiDB-lite"/>
    </source>
</evidence>
<dbReference type="PROSITE" id="PS50835">
    <property type="entry name" value="IG_LIKE"/>
    <property type="match status" value="1"/>
</dbReference>
<organism evidence="16 17">
    <name type="scientific">Callithrix jacchus</name>
    <name type="common">White-tufted-ear marmoset</name>
    <name type="synonym">Simia Jacchus</name>
    <dbReference type="NCBI Taxonomy" id="9483"/>
    <lineage>
        <taxon>Eukaryota</taxon>
        <taxon>Metazoa</taxon>
        <taxon>Chordata</taxon>
        <taxon>Craniata</taxon>
        <taxon>Vertebrata</taxon>
        <taxon>Euteleostomi</taxon>
        <taxon>Mammalia</taxon>
        <taxon>Eutheria</taxon>
        <taxon>Euarchontoglires</taxon>
        <taxon>Primates</taxon>
        <taxon>Haplorrhini</taxon>
        <taxon>Platyrrhini</taxon>
        <taxon>Cebidae</taxon>
        <taxon>Callitrichinae</taxon>
        <taxon>Callithrix</taxon>
        <taxon>Callithrix</taxon>
    </lineage>
</organism>
<dbReference type="GO" id="GO:0097001">
    <property type="term" value="F:ceramide binding"/>
    <property type="evidence" value="ECO:0007669"/>
    <property type="project" value="Ensembl"/>
</dbReference>
<feature type="region of interest" description="Disordered" evidence="12">
    <location>
        <begin position="244"/>
        <end position="267"/>
    </location>
</feature>
<dbReference type="PANTHER" id="PTHR11860">
    <property type="entry name" value="POLYMERIC-IMMUNOGLOBULIN RECEPTOR"/>
    <property type="match status" value="1"/>
</dbReference>
<dbReference type="AlphaFoldDB" id="F7HFF8"/>
<dbReference type="InterPro" id="IPR003599">
    <property type="entry name" value="Ig_sub"/>
</dbReference>
<evidence type="ECO:0000256" key="7">
    <source>
        <dbReference type="ARBA" id="ARBA00023136"/>
    </source>
</evidence>
<evidence type="ECO:0000256" key="8">
    <source>
        <dbReference type="ARBA" id="ARBA00023157"/>
    </source>
</evidence>
<dbReference type="InterPro" id="IPR013106">
    <property type="entry name" value="Ig_V-set"/>
</dbReference>
<evidence type="ECO:0000256" key="13">
    <source>
        <dbReference type="SAM" id="Phobius"/>
    </source>
</evidence>
<feature type="chain" id="PRO_5035260058" evidence="14">
    <location>
        <begin position="20"/>
        <end position="385"/>
    </location>
</feature>
<dbReference type="InterPro" id="IPR050671">
    <property type="entry name" value="CD300_family_receptors"/>
</dbReference>
<evidence type="ECO:0000256" key="11">
    <source>
        <dbReference type="ARBA" id="ARBA00043958"/>
    </source>
</evidence>
<dbReference type="InterPro" id="IPR007110">
    <property type="entry name" value="Ig-like_dom"/>
</dbReference>
<evidence type="ECO:0000256" key="14">
    <source>
        <dbReference type="SAM" id="SignalP"/>
    </source>
</evidence>
<keyword evidence="2" id="KW-1003">Cell membrane</keyword>
<dbReference type="GO" id="GO:0004888">
    <property type="term" value="F:transmembrane signaling receptor activity"/>
    <property type="evidence" value="ECO:0007669"/>
    <property type="project" value="TreeGrafter"/>
</dbReference>
<keyword evidence="3 13" id="KW-0812">Transmembrane</keyword>
<evidence type="ECO:0000313" key="16">
    <source>
        <dbReference type="Ensembl" id="ENSCJAP00000027368.3"/>
    </source>
</evidence>
<feature type="compositionally biased region" description="Basic residues" evidence="12">
    <location>
        <begin position="245"/>
        <end position="262"/>
    </location>
</feature>
<sequence length="385" mass="43367">MPLLMLFSLFFWISGYPIATEITGPTTVNGLERGSLTVRCAYGSQWETYLKWWCRGAIWSNCEILVKTTGSEQEVKGDRLSIRDDQKNHTFTVTMKDLRRDDADTYWCGIERTGTDLGVKVQVTIDPALVTLEETSSSPTLNSYHLDNRYKLLKLRVLLPLVFSILLLLLVAASLLVWRTMKRQKKAAGMSSEQVLQSPESDLCYANLTLQQTRASPKKATTKPSSSVQADQVDVEYVTMVGPKSNHKGPYKKEAKRSKRKRQCDDGSGHWCDVTGATTATAFRLWKRQGMDSPCLELSKKPQPCPLLDLSPVKLILSFWPPELQENKFALFLISHDIGANLLQQQQETHTVHGTCLSLDASHVVTNLILTTTTRHFYYCPPAFC</sequence>
<dbReference type="CDD" id="cd05716">
    <property type="entry name" value="IgV_pIgR_like"/>
    <property type="match status" value="1"/>
</dbReference>
<dbReference type="PANTHER" id="PTHR11860:SF101">
    <property type="entry name" value="CMRF35-LIKE MOLECULE 1"/>
    <property type="match status" value="1"/>
</dbReference>
<feature type="domain" description="Ig-like" evidence="15">
    <location>
        <begin position="17"/>
        <end position="124"/>
    </location>
</feature>
<evidence type="ECO:0000256" key="1">
    <source>
        <dbReference type="ARBA" id="ARBA00004251"/>
    </source>
</evidence>
<evidence type="ECO:0000256" key="5">
    <source>
        <dbReference type="ARBA" id="ARBA00022859"/>
    </source>
</evidence>
<dbReference type="InterPro" id="IPR013783">
    <property type="entry name" value="Ig-like_fold"/>
</dbReference>
<feature type="signal peptide" evidence="14">
    <location>
        <begin position="1"/>
        <end position="19"/>
    </location>
</feature>
<evidence type="ECO:0000313" key="17">
    <source>
        <dbReference type="Proteomes" id="UP000008225"/>
    </source>
</evidence>
<accession>F7HFF8</accession>
<dbReference type="InterPro" id="IPR036179">
    <property type="entry name" value="Ig-like_dom_sf"/>
</dbReference>
<evidence type="ECO:0000256" key="6">
    <source>
        <dbReference type="ARBA" id="ARBA00022989"/>
    </source>
</evidence>
<keyword evidence="4 14" id="KW-0732">Signal</keyword>
<dbReference type="Bgee" id="ENSCJAG00000014849">
    <property type="expression patterns" value="Expressed in kidney and 1 other cell type or tissue"/>
</dbReference>
<name>F7HFF8_CALJA</name>
<reference evidence="16" key="2">
    <citation type="submission" date="2025-08" db="UniProtKB">
        <authorList>
            <consortium name="Ensembl"/>
        </authorList>
    </citation>
    <scope>IDENTIFICATION</scope>
</reference>
<dbReference type="GeneTree" id="ENSGT00940000154332"/>
<dbReference type="FunFam" id="2.60.40.10:FF:000370">
    <property type="entry name" value="CMRF35-like molecule 1"/>
    <property type="match status" value="1"/>
</dbReference>
<dbReference type="GO" id="GO:0042802">
    <property type="term" value="F:identical protein binding"/>
    <property type="evidence" value="ECO:0007669"/>
    <property type="project" value="Ensembl"/>
</dbReference>
<dbReference type="Pfam" id="PF07686">
    <property type="entry name" value="V-set"/>
    <property type="match status" value="1"/>
</dbReference>
<dbReference type="GO" id="GO:0034125">
    <property type="term" value="P:negative regulation of MyD88-dependent toll-like receptor signaling pathway"/>
    <property type="evidence" value="ECO:0007669"/>
    <property type="project" value="Ensembl"/>
</dbReference>
<evidence type="ECO:0000259" key="15">
    <source>
        <dbReference type="PROSITE" id="PS50835"/>
    </source>
</evidence>
<dbReference type="Pfam" id="PF15330">
    <property type="entry name" value="SIT"/>
    <property type="match status" value="1"/>
</dbReference>
<keyword evidence="9" id="KW-0675">Receptor</keyword>
<dbReference type="SUPFAM" id="SSF48726">
    <property type="entry name" value="Immunoglobulin"/>
    <property type="match status" value="1"/>
</dbReference>
<reference evidence="16" key="3">
    <citation type="submission" date="2025-09" db="UniProtKB">
        <authorList>
            <consortium name="Ensembl"/>
        </authorList>
    </citation>
    <scope>IDENTIFICATION</scope>
</reference>
<evidence type="ECO:0000256" key="4">
    <source>
        <dbReference type="ARBA" id="ARBA00022729"/>
    </source>
</evidence>
<dbReference type="Proteomes" id="UP000008225">
    <property type="component" value="Chromosome 5"/>
</dbReference>
<dbReference type="Gene3D" id="2.60.40.10">
    <property type="entry name" value="Immunoglobulins"/>
    <property type="match status" value="1"/>
</dbReference>
<keyword evidence="5" id="KW-0391">Immunity</keyword>
<evidence type="ECO:0000256" key="2">
    <source>
        <dbReference type="ARBA" id="ARBA00022475"/>
    </source>
</evidence>
<keyword evidence="8" id="KW-1015">Disulfide bond</keyword>
<evidence type="ECO:0000256" key="9">
    <source>
        <dbReference type="ARBA" id="ARBA00023170"/>
    </source>
</evidence>
<dbReference type="GO" id="GO:0033004">
    <property type="term" value="P:negative regulation of mast cell activation"/>
    <property type="evidence" value="ECO:0007669"/>
    <property type="project" value="Ensembl"/>
</dbReference>